<dbReference type="Pfam" id="PF25019">
    <property type="entry name" value="LRR_R13L1-DRL21"/>
    <property type="match status" value="1"/>
</dbReference>
<evidence type="ECO:0000256" key="4">
    <source>
        <dbReference type="ARBA" id="ARBA00022821"/>
    </source>
</evidence>
<dbReference type="AlphaFoldDB" id="A0A5N5FMB4"/>
<dbReference type="InterPro" id="IPR055414">
    <property type="entry name" value="LRR_R13L4/SHOC2-like"/>
</dbReference>
<evidence type="ECO:0000256" key="1">
    <source>
        <dbReference type="ARBA" id="ARBA00022614"/>
    </source>
</evidence>
<comment type="caution">
    <text evidence="11">The sequence shown here is derived from an EMBL/GenBank/DDBJ whole genome shotgun (WGS) entry which is preliminary data.</text>
</comment>
<dbReference type="InterPro" id="IPR027417">
    <property type="entry name" value="P-loop_NTPase"/>
</dbReference>
<evidence type="ECO:0000259" key="8">
    <source>
        <dbReference type="Pfam" id="PF23559"/>
    </source>
</evidence>
<dbReference type="InterPro" id="IPR041118">
    <property type="entry name" value="Rx_N"/>
</dbReference>
<dbReference type="GO" id="GO:0051707">
    <property type="term" value="P:response to other organism"/>
    <property type="evidence" value="ECO:0007669"/>
    <property type="project" value="UniProtKB-ARBA"/>
</dbReference>
<keyword evidence="3" id="KW-0547">Nucleotide-binding</keyword>
<feature type="domain" description="Disease resistance N-terminal" evidence="7">
    <location>
        <begin position="27"/>
        <end position="76"/>
    </location>
</feature>
<dbReference type="InterPro" id="IPR056789">
    <property type="entry name" value="LRR_R13L1-DRL21"/>
</dbReference>
<evidence type="ECO:0000256" key="2">
    <source>
        <dbReference type="ARBA" id="ARBA00022737"/>
    </source>
</evidence>
<reference evidence="11 12" key="1">
    <citation type="submission" date="2019-09" db="EMBL/GenBank/DDBJ databases">
        <authorList>
            <person name="Ou C."/>
        </authorList>
    </citation>
    <scope>NUCLEOTIDE SEQUENCE [LARGE SCALE GENOMIC DNA]</scope>
    <source>
        <strain evidence="11">S2</strain>
        <tissue evidence="11">Leaf</tissue>
    </source>
</reference>
<reference evidence="11 12" key="2">
    <citation type="submission" date="2019-11" db="EMBL/GenBank/DDBJ databases">
        <title>A de novo genome assembly of a pear dwarfing rootstock.</title>
        <authorList>
            <person name="Wang F."/>
            <person name="Wang J."/>
            <person name="Li S."/>
            <person name="Zhang Y."/>
            <person name="Fang M."/>
            <person name="Ma L."/>
            <person name="Zhao Y."/>
            <person name="Jiang S."/>
        </authorList>
    </citation>
    <scope>NUCLEOTIDE SEQUENCE [LARGE SCALE GENOMIC DNA]</scope>
    <source>
        <strain evidence="11">S2</strain>
        <tissue evidence="11">Leaf</tissue>
    </source>
</reference>
<dbReference type="InterPro" id="IPR058922">
    <property type="entry name" value="WHD_DRP"/>
</dbReference>
<keyword evidence="1" id="KW-0433">Leucine-rich repeat</keyword>
<keyword evidence="4" id="KW-0611">Plant defense</keyword>
<dbReference type="Pfam" id="PF23559">
    <property type="entry name" value="WHD_DRP"/>
    <property type="match status" value="1"/>
</dbReference>
<dbReference type="Pfam" id="PF18052">
    <property type="entry name" value="Rx_N"/>
    <property type="match status" value="1"/>
</dbReference>
<keyword evidence="5" id="KW-0067">ATP-binding</keyword>
<evidence type="ECO:0000256" key="5">
    <source>
        <dbReference type="ARBA" id="ARBA00022840"/>
    </source>
</evidence>
<evidence type="ECO:0000259" key="10">
    <source>
        <dbReference type="Pfam" id="PF25019"/>
    </source>
</evidence>
<dbReference type="Gene3D" id="3.40.50.300">
    <property type="entry name" value="P-loop containing nucleotide triphosphate hydrolases"/>
    <property type="match status" value="1"/>
</dbReference>
<sequence>MERILTFGAAQEILKKVASLATQEFTMLRDAEQSQVWSEAVELWVKKLEDIAHDADDVLDEYGYEVLRRKVELRNQMKKKVLEFFSHHNPIAFRVQMAHKIKNINASLEKLNKMAASIGLVARSTLIADPTSSCDIGLLNSRETVSCFVQDEMFIVGRDEVASEIVTTLINSSNTQEMYHDSEIHRHFNKKIWICVSTNFEVKTILSMILEQLEQKKTGMYLLVLDDVWNEDSHKWNDLMSCLASVNDTQGSNILITSRSVTVASIVQALHRRDLGRLADDECWLILKDKAFPDGSASLTEDQERMAREIAKKCAGVPLVAKVLGNMMRCKMEYRILSVLRLSFDELKSASLKRCFAYCSMFIKGFKISKTDLIHLWMAHGLIQCPTPNQSNLEMEDVGNEYFNVLLENSFFQDVEVSRYSATTITHCKMHDIVHDLAEHVSTKSNESNEFRYVAQISTSMLQGIPKRGVHKLRSIFWNDISGTRIRMLPKSIGKLYNLLTLRMFRVEVEKFPKELLNLINLRHFYFKRDDEIYPVGVGQLTNLRSLPFFIVGKGRGRGIEELAGLKQLKGKLSIHNLENVRDGEEAKKAKLVEKTNINKLFLAWGGDRLRIKINDEDVLEGLQLPRTKLEYLEIRNFMGEKFASWMIGSPFPALKRLSIHGAKNLIEWMEAAENIVLFPCLDELFMTNCDKLRSAPSHFPSLKKLGIYSMDSSMPIANISSNLATLTSLSLQKIKGLDCLPDGLLKNNKNLAYLKIEECPDLSSITMDDVFGCCPSLKSVRISDCPKLRCLPDGLQTLVSLKELHIQRCSSLELQLSSSLVILKIERCPNLETIPSVENLAHLHLQELQMVSCGGLKSLPGGLNSLTSLKKLDIGGFWKELDSFPPFQVLPQLESLRLTGWSKLKSLPEQVQHLTSLKDLSIFAFEGIEALPEWLGNLASLKSLRIWLCRNLKYLPTVEAMKCLTKLENIRFTDCPLLQENCKKDGTEWPKISHIPWITGFSLSFFLFGCREYLSCIFFLFYFSLN</sequence>
<dbReference type="SUPFAM" id="SSF52058">
    <property type="entry name" value="L domain-like"/>
    <property type="match status" value="1"/>
</dbReference>
<dbReference type="InterPro" id="IPR042197">
    <property type="entry name" value="Apaf_helical"/>
</dbReference>
<keyword evidence="2" id="KW-0677">Repeat</keyword>
<dbReference type="Proteomes" id="UP000327157">
    <property type="component" value="Unassembled WGS sequence"/>
</dbReference>
<dbReference type="PANTHER" id="PTHR36766">
    <property type="entry name" value="PLANT BROAD-SPECTRUM MILDEW RESISTANCE PROTEIN RPW8"/>
    <property type="match status" value="1"/>
</dbReference>
<dbReference type="InterPro" id="IPR032675">
    <property type="entry name" value="LRR_dom_sf"/>
</dbReference>
<feature type="domain" description="R13L1/DRL21-like LRR repeat region" evidence="10">
    <location>
        <begin position="560"/>
        <end position="689"/>
    </location>
</feature>
<dbReference type="PANTHER" id="PTHR36766:SF70">
    <property type="entry name" value="DISEASE RESISTANCE PROTEIN RGA4"/>
    <property type="match status" value="1"/>
</dbReference>
<evidence type="ECO:0000259" key="6">
    <source>
        <dbReference type="Pfam" id="PF00931"/>
    </source>
</evidence>
<evidence type="ECO:0000259" key="9">
    <source>
        <dbReference type="Pfam" id="PF23598"/>
    </source>
</evidence>
<proteinExistence type="predicted"/>
<dbReference type="PRINTS" id="PR00364">
    <property type="entry name" value="DISEASERSIST"/>
</dbReference>
<evidence type="ECO:0000259" key="7">
    <source>
        <dbReference type="Pfam" id="PF18052"/>
    </source>
</evidence>
<evidence type="ECO:0000313" key="12">
    <source>
        <dbReference type="Proteomes" id="UP000327157"/>
    </source>
</evidence>
<dbReference type="InterPro" id="IPR002182">
    <property type="entry name" value="NB-ARC"/>
</dbReference>
<dbReference type="Gene3D" id="1.10.8.430">
    <property type="entry name" value="Helical domain of apoptotic protease-activating factors"/>
    <property type="match status" value="1"/>
</dbReference>
<dbReference type="SUPFAM" id="SSF52540">
    <property type="entry name" value="P-loop containing nucleoside triphosphate hydrolases"/>
    <property type="match status" value="1"/>
</dbReference>
<feature type="domain" description="Disease resistance R13L4/SHOC-2-like LRR" evidence="9">
    <location>
        <begin position="820"/>
        <end position="977"/>
    </location>
</feature>
<name>A0A5N5FMB4_9ROSA</name>
<dbReference type="GO" id="GO:0006952">
    <property type="term" value="P:defense response"/>
    <property type="evidence" value="ECO:0007669"/>
    <property type="project" value="UniProtKB-KW"/>
</dbReference>
<feature type="domain" description="NB-ARC" evidence="6">
    <location>
        <begin position="176"/>
        <end position="294"/>
    </location>
</feature>
<dbReference type="Gene3D" id="3.80.10.10">
    <property type="entry name" value="Ribonuclease Inhibitor"/>
    <property type="match status" value="3"/>
</dbReference>
<organism evidence="11 12">
    <name type="scientific">Pyrus ussuriensis x Pyrus communis</name>
    <dbReference type="NCBI Taxonomy" id="2448454"/>
    <lineage>
        <taxon>Eukaryota</taxon>
        <taxon>Viridiplantae</taxon>
        <taxon>Streptophyta</taxon>
        <taxon>Embryophyta</taxon>
        <taxon>Tracheophyta</taxon>
        <taxon>Spermatophyta</taxon>
        <taxon>Magnoliopsida</taxon>
        <taxon>eudicotyledons</taxon>
        <taxon>Gunneridae</taxon>
        <taxon>Pentapetalae</taxon>
        <taxon>rosids</taxon>
        <taxon>fabids</taxon>
        <taxon>Rosales</taxon>
        <taxon>Rosaceae</taxon>
        <taxon>Amygdaloideae</taxon>
        <taxon>Maleae</taxon>
        <taxon>Pyrus</taxon>
    </lineage>
</organism>
<feature type="domain" description="Disease resistance protein winged helix" evidence="8">
    <location>
        <begin position="361"/>
        <end position="438"/>
    </location>
</feature>
<protein>
    <submittedName>
        <fullName evidence="11">Disease resistance protein RGA2-like</fullName>
    </submittedName>
</protein>
<dbReference type="EMBL" id="SMOL01000633">
    <property type="protein sequence ID" value="KAB2604295.1"/>
    <property type="molecule type" value="Genomic_DNA"/>
</dbReference>
<dbReference type="OrthoDB" id="1164112at2759"/>
<dbReference type="GO" id="GO:0043531">
    <property type="term" value="F:ADP binding"/>
    <property type="evidence" value="ECO:0007669"/>
    <property type="project" value="InterPro"/>
</dbReference>
<keyword evidence="12" id="KW-1185">Reference proteome</keyword>
<dbReference type="Gene3D" id="1.20.5.4130">
    <property type="match status" value="1"/>
</dbReference>
<dbReference type="GO" id="GO:0005524">
    <property type="term" value="F:ATP binding"/>
    <property type="evidence" value="ECO:0007669"/>
    <property type="project" value="UniProtKB-KW"/>
</dbReference>
<dbReference type="Pfam" id="PF23598">
    <property type="entry name" value="LRR_14"/>
    <property type="match status" value="1"/>
</dbReference>
<evidence type="ECO:0000256" key="3">
    <source>
        <dbReference type="ARBA" id="ARBA00022741"/>
    </source>
</evidence>
<dbReference type="FunFam" id="1.10.10.10:FF:000322">
    <property type="entry name" value="Probable disease resistance protein At1g63360"/>
    <property type="match status" value="1"/>
</dbReference>
<dbReference type="SUPFAM" id="SSF52047">
    <property type="entry name" value="RNI-like"/>
    <property type="match status" value="1"/>
</dbReference>
<gene>
    <name evidence="11" type="ORF">D8674_037586</name>
</gene>
<evidence type="ECO:0000313" key="11">
    <source>
        <dbReference type="EMBL" id="KAB2604295.1"/>
    </source>
</evidence>
<dbReference type="Pfam" id="PF00931">
    <property type="entry name" value="NB-ARC"/>
    <property type="match status" value="1"/>
</dbReference>
<accession>A0A5N5FMB4</accession>